<accession>A0A8T0W776</accession>
<comment type="caution">
    <text evidence="1">The sequence shown here is derived from an EMBL/GenBank/DDBJ whole genome shotgun (WGS) entry which is preliminary data.</text>
</comment>
<keyword evidence="2" id="KW-1185">Reference proteome</keyword>
<reference evidence="1" key="1">
    <citation type="submission" date="2020-05" db="EMBL/GenBank/DDBJ databases">
        <title>WGS assembly of Panicum virgatum.</title>
        <authorList>
            <person name="Lovell J.T."/>
            <person name="Jenkins J."/>
            <person name="Shu S."/>
            <person name="Juenger T.E."/>
            <person name="Schmutz J."/>
        </authorList>
    </citation>
    <scope>NUCLEOTIDE SEQUENCE</scope>
    <source>
        <strain evidence="1">AP13</strain>
    </source>
</reference>
<protein>
    <submittedName>
        <fullName evidence="1">Uncharacterized protein</fullName>
    </submittedName>
</protein>
<gene>
    <name evidence="1" type="ORF">PVAP13_2KG166516</name>
</gene>
<evidence type="ECO:0000313" key="2">
    <source>
        <dbReference type="Proteomes" id="UP000823388"/>
    </source>
</evidence>
<proteinExistence type="predicted"/>
<dbReference type="AlphaFoldDB" id="A0A8T0W776"/>
<evidence type="ECO:0000313" key="1">
    <source>
        <dbReference type="EMBL" id="KAG2641214.1"/>
    </source>
</evidence>
<dbReference type="EMBL" id="CM029039">
    <property type="protein sequence ID" value="KAG2641214.1"/>
    <property type="molecule type" value="Genomic_DNA"/>
</dbReference>
<organism evidence="1 2">
    <name type="scientific">Panicum virgatum</name>
    <name type="common">Blackwell switchgrass</name>
    <dbReference type="NCBI Taxonomy" id="38727"/>
    <lineage>
        <taxon>Eukaryota</taxon>
        <taxon>Viridiplantae</taxon>
        <taxon>Streptophyta</taxon>
        <taxon>Embryophyta</taxon>
        <taxon>Tracheophyta</taxon>
        <taxon>Spermatophyta</taxon>
        <taxon>Magnoliopsida</taxon>
        <taxon>Liliopsida</taxon>
        <taxon>Poales</taxon>
        <taxon>Poaceae</taxon>
        <taxon>PACMAD clade</taxon>
        <taxon>Panicoideae</taxon>
        <taxon>Panicodae</taxon>
        <taxon>Paniceae</taxon>
        <taxon>Panicinae</taxon>
        <taxon>Panicum</taxon>
        <taxon>Panicum sect. Hiantes</taxon>
    </lineage>
</organism>
<sequence length="31" mass="3621">MVCSYMVIYIYISLCYNERGFTLQPTKIGTI</sequence>
<dbReference type="Proteomes" id="UP000823388">
    <property type="component" value="Chromosome 2K"/>
</dbReference>
<name>A0A8T0W776_PANVG</name>